<dbReference type="GO" id="GO:0009847">
    <property type="term" value="P:spore germination"/>
    <property type="evidence" value="ECO:0007669"/>
    <property type="project" value="InterPro"/>
</dbReference>
<organism evidence="10 11">
    <name type="scientific">Paenibacillus paeoniae</name>
    <dbReference type="NCBI Taxonomy" id="2292705"/>
    <lineage>
        <taxon>Bacteria</taxon>
        <taxon>Bacillati</taxon>
        <taxon>Bacillota</taxon>
        <taxon>Bacilli</taxon>
        <taxon>Bacillales</taxon>
        <taxon>Paenibacillaceae</taxon>
        <taxon>Paenibacillus</taxon>
    </lineage>
</organism>
<dbReference type="Pfam" id="PF05504">
    <property type="entry name" value="Spore_GerAC"/>
    <property type="match status" value="1"/>
</dbReference>
<dbReference type="Gene3D" id="6.20.190.10">
    <property type="entry name" value="Nutrient germinant receptor protein C, domain 1"/>
    <property type="match status" value="1"/>
</dbReference>
<keyword evidence="7" id="KW-0449">Lipoprotein</keyword>
<evidence type="ECO:0000256" key="4">
    <source>
        <dbReference type="ARBA" id="ARBA00022729"/>
    </source>
</evidence>
<accession>A0A371PL11</accession>
<dbReference type="NCBIfam" id="TIGR02887">
    <property type="entry name" value="spore_ger_x_C"/>
    <property type="match status" value="1"/>
</dbReference>
<dbReference type="InterPro" id="IPR046953">
    <property type="entry name" value="Spore_GerAC-like_C"/>
</dbReference>
<keyword evidence="3" id="KW-0309">Germination</keyword>
<evidence type="ECO:0000256" key="5">
    <source>
        <dbReference type="ARBA" id="ARBA00023136"/>
    </source>
</evidence>
<evidence type="ECO:0000259" key="8">
    <source>
        <dbReference type="Pfam" id="PF05504"/>
    </source>
</evidence>
<feature type="domain" description="Spore germination protein N-terminal" evidence="9">
    <location>
        <begin position="23"/>
        <end position="189"/>
    </location>
</feature>
<dbReference type="AlphaFoldDB" id="A0A371PL11"/>
<feature type="domain" description="Spore germination GerAC-like C-terminal" evidence="8">
    <location>
        <begin position="216"/>
        <end position="384"/>
    </location>
</feature>
<proteinExistence type="inferred from homology"/>
<comment type="subcellular location">
    <subcellularLocation>
        <location evidence="1">Membrane</location>
        <topology evidence="1">Lipid-anchor</topology>
    </subcellularLocation>
</comment>
<dbReference type="Gene3D" id="3.30.300.210">
    <property type="entry name" value="Nutrient germinant receptor protein C, domain 3"/>
    <property type="match status" value="1"/>
</dbReference>
<evidence type="ECO:0000256" key="1">
    <source>
        <dbReference type="ARBA" id="ARBA00004635"/>
    </source>
</evidence>
<sequence length="398" mass="44906">MRKSILLLLTLLILILQTGCWSRIELNDVAIVTASAIDLAQDGKYKLSVQILKMKMTKGMSEKGGSSEKATLIMSARGDTIMEAFNVLDKKIPRLIIFSHNRVIIVGEKLARAGLAPAIDFFSRHREARGNSFLLTTRGEAAELLKVPANFEIFTAEEMREEEKASMLDTASIRDFIYRLFEKGIEPTSSQMQIVPMSDPNGDPTKEDEMGLGLVGVGIYRKDKLLGWMDRPEAECLLWLRNRMKNAILTVAIPGKDKSTGRVSVQVNGAKTKFKSKISGEKIQFDISVKMTGELFENSTKLSIKEMNNLNIIQQALEKEIENRVTMTVTKLQKQFKSDVIGFGNILHRQHKNDWNKTYVSRWEEEFPNIEVNTKATFKLIGTGRANESIVDEEELEK</sequence>
<dbReference type="EMBL" id="QUBQ01000001">
    <property type="protein sequence ID" value="REK76892.1"/>
    <property type="molecule type" value="Genomic_DNA"/>
</dbReference>
<dbReference type="InterPro" id="IPR038501">
    <property type="entry name" value="Spore_GerAC_C_sf"/>
</dbReference>
<dbReference type="OrthoDB" id="9816067at2"/>
<dbReference type="GO" id="GO:0016020">
    <property type="term" value="C:membrane"/>
    <property type="evidence" value="ECO:0007669"/>
    <property type="project" value="UniProtKB-SubCell"/>
</dbReference>
<comment type="caution">
    <text evidence="10">The sequence shown here is derived from an EMBL/GenBank/DDBJ whole genome shotgun (WGS) entry which is preliminary data.</text>
</comment>
<evidence type="ECO:0000313" key="10">
    <source>
        <dbReference type="EMBL" id="REK76892.1"/>
    </source>
</evidence>
<keyword evidence="5" id="KW-0472">Membrane</keyword>
<comment type="similarity">
    <text evidence="2">Belongs to the GerABKC lipoprotein family.</text>
</comment>
<protein>
    <submittedName>
        <fullName evidence="10">Ger(X)C family spore germination protein</fullName>
    </submittedName>
</protein>
<evidence type="ECO:0000256" key="6">
    <source>
        <dbReference type="ARBA" id="ARBA00023139"/>
    </source>
</evidence>
<dbReference type="RefSeq" id="WP_116044116.1">
    <property type="nucleotide sequence ID" value="NZ_QUBQ01000001.1"/>
</dbReference>
<evidence type="ECO:0000313" key="11">
    <source>
        <dbReference type="Proteomes" id="UP000261905"/>
    </source>
</evidence>
<keyword evidence="4" id="KW-0732">Signal</keyword>
<keyword evidence="11" id="KW-1185">Reference proteome</keyword>
<dbReference type="PANTHER" id="PTHR35789:SF1">
    <property type="entry name" value="SPORE GERMINATION PROTEIN B3"/>
    <property type="match status" value="1"/>
</dbReference>
<reference evidence="10 11" key="1">
    <citation type="submission" date="2018-08" db="EMBL/GenBank/DDBJ databases">
        <title>Paenibacillus sp. M4BSY-1, whole genome shotgun sequence.</title>
        <authorList>
            <person name="Tuo L."/>
        </authorList>
    </citation>
    <scope>NUCLEOTIDE SEQUENCE [LARGE SCALE GENOMIC DNA]</scope>
    <source>
        <strain evidence="10 11">M4BSY-1</strain>
    </source>
</reference>
<evidence type="ECO:0000256" key="7">
    <source>
        <dbReference type="ARBA" id="ARBA00023288"/>
    </source>
</evidence>
<evidence type="ECO:0000256" key="3">
    <source>
        <dbReference type="ARBA" id="ARBA00022544"/>
    </source>
</evidence>
<dbReference type="InterPro" id="IPR008844">
    <property type="entry name" value="Spore_GerAC-like"/>
</dbReference>
<dbReference type="InterPro" id="IPR057336">
    <property type="entry name" value="GerAC_N"/>
</dbReference>
<gene>
    <name evidence="10" type="ORF">DX130_07680</name>
</gene>
<dbReference type="Pfam" id="PF25198">
    <property type="entry name" value="Spore_GerAC_N"/>
    <property type="match status" value="1"/>
</dbReference>
<name>A0A371PL11_9BACL</name>
<evidence type="ECO:0000259" key="9">
    <source>
        <dbReference type="Pfam" id="PF25198"/>
    </source>
</evidence>
<dbReference type="Proteomes" id="UP000261905">
    <property type="component" value="Unassembled WGS sequence"/>
</dbReference>
<evidence type="ECO:0000256" key="2">
    <source>
        <dbReference type="ARBA" id="ARBA00007886"/>
    </source>
</evidence>
<dbReference type="PANTHER" id="PTHR35789">
    <property type="entry name" value="SPORE GERMINATION PROTEIN B3"/>
    <property type="match status" value="1"/>
</dbReference>
<keyword evidence="6" id="KW-0564">Palmitate</keyword>